<dbReference type="AlphaFoldDB" id="A0A6B1DAH7"/>
<organism evidence="1">
    <name type="scientific">Caldilineaceae bacterium SB0661_bin_32</name>
    <dbReference type="NCBI Taxonomy" id="2605255"/>
    <lineage>
        <taxon>Bacteria</taxon>
        <taxon>Bacillati</taxon>
        <taxon>Chloroflexota</taxon>
        <taxon>Caldilineae</taxon>
        <taxon>Caldilineales</taxon>
        <taxon>Caldilineaceae</taxon>
    </lineage>
</organism>
<accession>A0A6B1DAH7</accession>
<evidence type="ECO:0000313" key="1">
    <source>
        <dbReference type="EMBL" id="MYC96027.1"/>
    </source>
</evidence>
<protein>
    <submittedName>
        <fullName evidence="1">Uncharacterized protein</fullName>
    </submittedName>
</protein>
<dbReference type="EMBL" id="VXMH01000071">
    <property type="protein sequence ID" value="MYC96027.1"/>
    <property type="molecule type" value="Genomic_DNA"/>
</dbReference>
<reference evidence="1" key="1">
    <citation type="submission" date="2019-09" db="EMBL/GenBank/DDBJ databases">
        <title>Characterisation of the sponge microbiome using genome-centric metagenomics.</title>
        <authorList>
            <person name="Engelberts J.P."/>
            <person name="Robbins S.J."/>
            <person name="De Goeij J.M."/>
            <person name="Aranda M."/>
            <person name="Bell S.C."/>
            <person name="Webster N.S."/>
        </authorList>
    </citation>
    <scope>NUCLEOTIDE SEQUENCE</scope>
    <source>
        <strain evidence="1">SB0661_bin_32</strain>
    </source>
</reference>
<name>A0A6B1DAH7_9CHLR</name>
<proteinExistence type="predicted"/>
<sequence>MAVRDHFVLNSVARELTTMPGCGNLSLNVLKKLANAQQRGRLDRVTKERSETQVTIADLIRNEDDSLLPINLLDGPSAAEILLSSNLRHEWRGFSFGNFWFGYYFGVNQPSPLVEERWAV</sequence>
<gene>
    <name evidence="1" type="ORF">F4X14_13785</name>
</gene>
<comment type="caution">
    <text evidence="1">The sequence shown here is derived from an EMBL/GenBank/DDBJ whole genome shotgun (WGS) entry which is preliminary data.</text>
</comment>